<dbReference type="Proteomes" id="UP000265515">
    <property type="component" value="Unassembled WGS sequence"/>
</dbReference>
<feature type="region of interest" description="Disordered" evidence="2">
    <location>
        <begin position="57"/>
        <end position="89"/>
    </location>
</feature>
<keyword evidence="4" id="KW-1185">Reference proteome</keyword>
<feature type="region of interest" description="Disordered" evidence="2">
    <location>
        <begin position="176"/>
        <end position="207"/>
    </location>
</feature>
<accession>A0A388JZU9</accession>
<reference evidence="3 4" key="1">
    <citation type="journal article" date="2018" name="Cell">
        <title>The Chara Genome: Secondary Complexity and Implications for Plant Terrestrialization.</title>
        <authorList>
            <person name="Nishiyama T."/>
            <person name="Sakayama H."/>
            <person name="Vries J.D."/>
            <person name="Buschmann H."/>
            <person name="Saint-Marcoux D."/>
            <person name="Ullrich K.K."/>
            <person name="Haas F.B."/>
            <person name="Vanderstraeten L."/>
            <person name="Becker D."/>
            <person name="Lang D."/>
            <person name="Vosolsobe S."/>
            <person name="Rombauts S."/>
            <person name="Wilhelmsson P.K.I."/>
            <person name="Janitza P."/>
            <person name="Kern R."/>
            <person name="Heyl A."/>
            <person name="Rumpler F."/>
            <person name="Villalobos L.I.A.C."/>
            <person name="Clay J.M."/>
            <person name="Skokan R."/>
            <person name="Toyoda A."/>
            <person name="Suzuki Y."/>
            <person name="Kagoshima H."/>
            <person name="Schijlen E."/>
            <person name="Tajeshwar N."/>
            <person name="Catarino B."/>
            <person name="Hetherington A.J."/>
            <person name="Saltykova A."/>
            <person name="Bonnot C."/>
            <person name="Breuninger H."/>
            <person name="Symeonidi A."/>
            <person name="Radhakrishnan G.V."/>
            <person name="Van Nieuwerburgh F."/>
            <person name="Deforce D."/>
            <person name="Chang C."/>
            <person name="Karol K.G."/>
            <person name="Hedrich R."/>
            <person name="Ulvskov P."/>
            <person name="Glockner G."/>
            <person name="Delwiche C.F."/>
            <person name="Petrasek J."/>
            <person name="Van de Peer Y."/>
            <person name="Friml J."/>
            <person name="Beilby M."/>
            <person name="Dolan L."/>
            <person name="Kohara Y."/>
            <person name="Sugano S."/>
            <person name="Fujiyama A."/>
            <person name="Delaux P.-M."/>
            <person name="Quint M."/>
            <person name="TheiBen G."/>
            <person name="Hagemann M."/>
            <person name="Harholt J."/>
            <person name="Dunand C."/>
            <person name="Zachgo S."/>
            <person name="Langdale J."/>
            <person name="Maumus F."/>
            <person name="Straeten D.V.D."/>
            <person name="Gould S.B."/>
            <person name="Rensing S.A."/>
        </authorList>
    </citation>
    <scope>NUCLEOTIDE SEQUENCE [LARGE SCALE GENOMIC DNA]</scope>
    <source>
        <strain evidence="3 4">S276</strain>
    </source>
</reference>
<name>A0A388JZU9_CHABU</name>
<keyword evidence="1" id="KW-0175">Coiled coil</keyword>
<evidence type="ECO:0000313" key="4">
    <source>
        <dbReference type="Proteomes" id="UP000265515"/>
    </source>
</evidence>
<protein>
    <submittedName>
        <fullName evidence="3">Uncharacterized protein</fullName>
    </submittedName>
</protein>
<sequence>MISYVPRRDAADHYAWNCWAGGNGRPPAQQHPNVMAAAVDDETKEMREYFREKIRKRKLEEERKGREKEDKRRREEKNRREQERMREADMREARLEAKLVRMLAQHNRSNAKAESSWVKKKSPRMKARVIREIRSYLDESEDDSKEVKEEVGKLVEAIERRKGKAKMLGEEGRISRIPRRGNRGDPVRIDDDEEIRTPPPVKKEPEVGMADPRMLDFVIEMHRHLSAKKVPELRKLCNEEGIEWSRKDVAVGELVKCRAKLAYEEFSESGRISPLFEK</sequence>
<evidence type="ECO:0000256" key="2">
    <source>
        <dbReference type="SAM" id="MobiDB-lite"/>
    </source>
</evidence>
<dbReference type="AlphaFoldDB" id="A0A388JZU9"/>
<evidence type="ECO:0000313" key="3">
    <source>
        <dbReference type="EMBL" id="GBG63223.1"/>
    </source>
</evidence>
<gene>
    <name evidence="3" type="ORF">CBR_g36992</name>
</gene>
<organism evidence="3 4">
    <name type="scientific">Chara braunii</name>
    <name type="common">Braun's stonewort</name>
    <dbReference type="NCBI Taxonomy" id="69332"/>
    <lineage>
        <taxon>Eukaryota</taxon>
        <taxon>Viridiplantae</taxon>
        <taxon>Streptophyta</taxon>
        <taxon>Charophyceae</taxon>
        <taxon>Charales</taxon>
        <taxon>Characeae</taxon>
        <taxon>Chara</taxon>
    </lineage>
</organism>
<evidence type="ECO:0000256" key="1">
    <source>
        <dbReference type="SAM" id="Coils"/>
    </source>
</evidence>
<dbReference type="Gramene" id="GBG63223">
    <property type="protein sequence ID" value="GBG63223"/>
    <property type="gene ID" value="CBR_g36992"/>
</dbReference>
<dbReference type="EMBL" id="BFEA01000036">
    <property type="protein sequence ID" value="GBG63223.1"/>
    <property type="molecule type" value="Genomic_DNA"/>
</dbReference>
<feature type="coiled-coil region" evidence="1">
    <location>
        <begin position="130"/>
        <end position="157"/>
    </location>
</feature>
<proteinExistence type="predicted"/>
<comment type="caution">
    <text evidence="3">The sequence shown here is derived from an EMBL/GenBank/DDBJ whole genome shotgun (WGS) entry which is preliminary data.</text>
</comment>